<dbReference type="AlphaFoldDB" id="A0A7C2R170"/>
<dbReference type="CDD" id="cd06850">
    <property type="entry name" value="biotinyl_domain"/>
    <property type="match status" value="1"/>
</dbReference>
<protein>
    <submittedName>
        <fullName evidence="3">Acetyl-CoA carboxylase biotin carboxyl carrier protein subunit</fullName>
    </submittedName>
</protein>
<proteinExistence type="predicted"/>
<evidence type="ECO:0000259" key="2">
    <source>
        <dbReference type="PROSITE" id="PS50968"/>
    </source>
</evidence>
<gene>
    <name evidence="3" type="ORF">ENO10_04020</name>
</gene>
<name>A0A7C2R170_9FLAO</name>
<dbReference type="FunFam" id="2.40.50.100:FF:000003">
    <property type="entry name" value="Acetyl-CoA carboxylase biotin carboxyl carrier protein"/>
    <property type="match status" value="1"/>
</dbReference>
<evidence type="ECO:0000313" key="3">
    <source>
        <dbReference type="EMBL" id="HER40368.1"/>
    </source>
</evidence>
<dbReference type="InterPro" id="IPR000089">
    <property type="entry name" value="Biotin_lipoyl"/>
</dbReference>
<dbReference type="PANTHER" id="PTHR45266:SF3">
    <property type="entry name" value="OXALOACETATE DECARBOXYLASE ALPHA CHAIN"/>
    <property type="match status" value="1"/>
</dbReference>
<reference evidence="3" key="1">
    <citation type="journal article" date="2020" name="mSystems">
        <title>Genome- and Community-Level Interaction Insights into Carbon Utilization and Element Cycling Functions of Hydrothermarchaeota in Hydrothermal Sediment.</title>
        <authorList>
            <person name="Zhou Z."/>
            <person name="Liu Y."/>
            <person name="Xu W."/>
            <person name="Pan J."/>
            <person name="Luo Z.H."/>
            <person name="Li M."/>
        </authorList>
    </citation>
    <scope>NUCLEOTIDE SEQUENCE [LARGE SCALE GENOMIC DNA]</scope>
    <source>
        <strain evidence="3">SpSt-1235</strain>
    </source>
</reference>
<feature type="domain" description="Lipoyl-binding" evidence="2">
    <location>
        <begin position="64"/>
        <end position="142"/>
    </location>
</feature>
<dbReference type="PROSITE" id="PS50968">
    <property type="entry name" value="BIOTINYL_LIPOYL"/>
    <property type="match status" value="1"/>
</dbReference>
<dbReference type="Gene3D" id="2.40.50.100">
    <property type="match status" value="1"/>
</dbReference>
<dbReference type="InterPro" id="IPR011053">
    <property type="entry name" value="Single_hybrid_motif"/>
</dbReference>
<accession>A0A7C2R170</accession>
<comment type="caution">
    <text evidence="3">The sequence shown here is derived from an EMBL/GenBank/DDBJ whole genome shotgun (WGS) entry which is preliminary data.</text>
</comment>
<dbReference type="InterPro" id="IPR050709">
    <property type="entry name" value="Biotin_Carboxyl_Carrier/Decarb"/>
</dbReference>
<dbReference type="PROSITE" id="PS00188">
    <property type="entry name" value="BIOTIN"/>
    <property type="match status" value="1"/>
</dbReference>
<keyword evidence="1" id="KW-0092">Biotin</keyword>
<dbReference type="Proteomes" id="UP000885753">
    <property type="component" value="Unassembled WGS sequence"/>
</dbReference>
<dbReference type="EMBL" id="DSEE01000296">
    <property type="protein sequence ID" value="HER40368.1"/>
    <property type="molecule type" value="Genomic_DNA"/>
</dbReference>
<dbReference type="InterPro" id="IPR001882">
    <property type="entry name" value="Biotin_BS"/>
</dbReference>
<organism evidence="3">
    <name type="scientific">Salinimicrobium catena</name>
    <dbReference type="NCBI Taxonomy" id="390640"/>
    <lineage>
        <taxon>Bacteria</taxon>
        <taxon>Pseudomonadati</taxon>
        <taxon>Bacteroidota</taxon>
        <taxon>Flavobacteriia</taxon>
        <taxon>Flavobacteriales</taxon>
        <taxon>Flavobacteriaceae</taxon>
        <taxon>Salinimicrobium</taxon>
    </lineage>
</organism>
<sequence length="142" mass="15690">MKKFDFTINGNSYSVHLKDFDDELATLEVNGTEYVVEVRHEMKKPIKTPKLVREKVESPPGEGVIKKKASLDGFPVHAPLPGSILQLKVKEGDSVKKGDELLVLEAMKMENHVLADESGVIKEIKVKPGDSVLQNDILLTIG</sequence>
<evidence type="ECO:0000256" key="1">
    <source>
        <dbReference type="ARBA" id="ARBA00023267"/>
    </source>
</evidence>
<dbReference type="Pfam" id="PF00364">
    <property type="entry name" value="Biotin_lipoyl"/>
    <property type="match status" value="1"/>
</dbReference>
<dbReference type="PANTHER" id="PTHR45266">
    <property type="entry name" value="OXALOACETATE DECARBOXYLASE ALPHA CHAIN"/>
    <property type="match status" value="1"/>
</dbReference>
<dbReference type="SUPFAM" id="SSF51230">
    <property type="entry name" value="Single hybrid motif"/>
    <property type="match status" value="1"/>
</dbReference>